<evidence type="ECO:0000256" key="5">
    <source>
        <dbReference type="ARBA" id="ARBA00023014"/>
    </source>
</evidence>
<comment type="cofactor">
    <cofactor evidence="1">
        <name>[4Fe-4S] cluster</name>
        <dbReference type="ChEBI" id="CHEBI:49883"/>
    </cofactor>
</comment>
<sequence length="118" mass="13416">MANKNHPEHPFFTLDKAKEICRIFVEEYGLNSIDIQGGEPTIYPQIFDLIKYCNSIGLKPTLITNLISLANFKHAQKFKEAGIYDFLVSLHGIGENYDKVVGKKDAFDKQIQALENLQ</sequence>
<evidence type="ECO:0000256" key="2">
    <source>
        <dbReference type="ARBA" id="ARBA00022691"/>
    </source>
</evidence>
<dbReference type="Proteomes" id="UP001434737">
    <property type="component" value="Chromosome"/>
</dbReference>
<dbReference type="InterPro" id="IPR058240">
    <property type="entry name" value="rSAM_sf"/>
</dbReference>
<evidence type="ECO:0000313" key="7">
    <source>
        <dbReference type="EMBL" id="XAM19137.1"/>
    </source>
</evidence>
<keyword evidence="2" id="KW-0949">S-adenosyl-L-methionine</keyword>
<keyword evidence="8" id="KW-1185">Reference proteome</keyword>
<organism evidence="7 8">
    <name type="scientific">Helicobacter mastomyrinus</name>
    <dbReference type="NCBI Taxonomy" id="287948"/>
    <lineage>
        <taxon>Bacteria</taxon>
        <taxon>Pseudomonadati</taxon>
        <taxon>Campylobacterota</taxon>
        <taxon>Epsilonproteobacteria</taxon>
        <taxon>Campylobacterales</taxon>
        <taxon>Helicobacteraceae</taxon>
        <taxon>Helicobacter</taxon>
    </lineage>
</organism>
<keyword evidence="4" id="KW-0408">Iron</keyword>
<evidence type="ECO:0000259" key="6">
    <source>
        <dbReference type="PROSITE" id="PS51918"/>
    </source>
</evidence>
<protein>
    <submittedName>
        <fullName evidence="7">Radical SAM protein</fullName>
    </submittedName>
</protein>
<dbReference type="Pfam" id="PF04055">
    <property type="entry name" value="Radical_SAM"/>
    <property type="match status" value="1"/>
</dbReference>
<feature type="domain" description="Radical SAM core" evidence="6">
    <location>
        <begin position="1"/>
        <end position="118"/>
    </location>
</feature>
<dbReference type="InterPro" id="IPR050377">
    <property type="entry name" value="Radical_SAM_PqqE_MftC-like"/>
</dbReference>
<dbReference type="PANTHER" id="PTHR11228:SF7">
    <property type="entry name" value="PQQA PEPTIDE CYCLASE"/>
    <property type="match status" value="1"/>
</dbReference>
<proteinExistence type="predicted"/>
<dbReference type="SUPFAM" id="SSF102114">
    <property type="entry name" value="Radical SAM enzymes"/>
    <property type="match status" value="1"/>
</dbReference>
<keyword evidence="5" id="KW-0411">Iron-sulfur</keyword>
<dbReference type="RefSeq" id="WP_295702228.1">
    <property type="nucleotide sequence ID" value="NZ_CP145316.1"/>
</dbReference>
<evidence type="ECO:0000256" key="4">
    <source>
        <dbReference type="ARBA" id="ARBA00023004"/>
    </source>
</evidence>
<dbReference type="PANTHER" id="PTHR11228">
    <property type="entry name" value="RADICAL SAM DOMAIN PROTEIN"/>
    <property type="match status" value="1"/>
</dbReference>
<dbReference type="EMBL" id="CP145316">
    <property type="protein sequence ID" value="XAM19137.1"/>
    <property type="molecule type" value="Genomic_DNA"/>
</dbReference>
<evidence type="ECO:0000313" key="8">
    <source>
        <dbReference type="Proteomes" id="UP001434737"/>
    </source>
</evidence>
<name>A0ABZ3F9B7_9HELI</name>
<dbReference type="InterPro" id="IPR013785">
    <property type="entry name" value="Aldolase_TIM"/>
</dbReference>
<accession>A0ABZ3F9B7</accession>
<keyword evidence="3" id="KW-0479">Metal-binding</keyword>
<dbReference type="InterPro" id="IPR007197">
    <property type="entry name" value="rSAM"/>
</dbReference>
<gene>
    <name evidence="7" type="ORF">V3I05_09645</name>
</gene>
<evidence type="ECO:0000256" key="1">
    <source>
        <dbReference type="ARBA" id="ARBA00001966"/>
    </source>
</evidence>
<reference evidence="7 8" key="1">
    <citation type="submission" date="2024-02" db="EMBL/GenBank/DDBJ databases">
        <title>Genome and pathogenicity analysis of Helicobacter mastomyrinus isolated from mice.</title>
        <authorList>
            <person name="Zhu L."/>
        </authorList>
    </citation>
    <scope>NUCLEOTIDE SEQUENCE [LARGE SCALE GENOMIC DNA]</scope>
    <source>
        <strain evidence="7 8">Hm-17</strain>
    </source>
</reference>
<evidence type="ECO:0000256" key="3">
    <source>
        <dbReference type="ARBA" id="ARBA00022723"/>
    </source>
</evidence>
<dbReference type="Gene3D" id="3.20.20.70">
    <property type="entry name" value="Aldolase class I"/>
    <property type="match status" value="1"/>
</dbReference>
<dbReference type="PROSITE" id="PS51918">
    <property type="entry name" value="RADICAL_SAM"/>
    <property type="match status" value="1"/>
</dbReference>